<accession>A0AAN6MAK9</accession>
<reference evidence="1" key="2">
    <citation type="submission" date="2023-05" db="EMBL/GenBank/DDBJ databases">
        <authorList>
            <consortium name="Lawrence Berkeley National Laboratory"/>
            <person name="Steindorff A."/>
            <person name="Hensen N."/>
            <person name="Bonometti L."/>
            <person name="Westerberg I."/>
            <person name="Brannstrom I.O."/>
            <person name="Guillou S."/>
            <person name="Cros-Aarteil S."/>
            <person name="Calhoun S."/>
            <person name="Haridas S."/>
            <person name="Kuo A."/>
            <person name="Mondo S."/>
            <person name="Pangilinan J."/>
            <person name="Riley R."/>
            <person name="Labutti K."/>
            <person name="Andreopoulos B."/>
            <person name="Lipzen A."/>
            <person name="Chen C."/>
            <person name="Yanf M."/>
            <person name="Daum C."/>
            <person name="Ng V."/>
            <person name="Clum A."/>
            <person name="Ohm R."/>
            <person name="Martin F."/>
            <person name="Silar P."/>
            <person name="Natvig D."/>
            <person name="Lalanne C."/>
            <person name="Gautier V."/>
            <person name="Ament-Velasquez S.L."/>
            <person name="Kruys A."/>
            <person name="Hutchinson M.I."/>
            <person name="Powell A.J."/>
            <person name="Barry K."/>
            <person name="Miller A.N."/>
            <person name="Grigoriev I.V."/>
            <person name="Debuchy R."/>
            <person name="Gladieux P."/>
            <person name="Thoren M.H."/>
            <person name="Johannesson H."/>
        </authorList>
    </citation>
    <scope>NUCLEOTIDE SEQUENCE</scope>
    <source>
        <strain evidence="1">CBS 103.79</strain>
    </source>
</reference>
<reference evidence="1" key="1">
    <citation type="journal article" date="2023" name="Mol. Phylogenet. Evol.">
        <title>Genome-scale phylogeny and comparative genomics of the fungal order Sordariales.</title>
        <authorList>
            <person name="Hensen N."/>
            <person name="Bonometti L."/>
            <person name="Westerberg I."/>
            <person name="Brannstrom I.O."/>
            <person name="Guillou S."/>
            <person name="Cros-Aarteil S."/>
            <person name="Calhoun S."/>
            <person name="Haridas S."/>
            <person name="Kuo A."/>
            <person name="Mondo S."/>
            <person name="Pangilinan J."/>
            <person name="Riley R."/>
            <person name="LaButti K."/>
            <person name="Andreopoulos B."/>
            <person name="Lipzen A."/>
            <person name="Chen C."/>
            <person name="Yan M."/>
            <person name="Daum C."/>
            <person name="Ng V."/>
            <person name="Clum A."/>
            <person name="Steindorff A."/>
            <person name="Ohm R.A."/>
            <person name="Martin F."/>
            <person name="Silar P."/>
            <person name="Natvig D.O."/>
            <person name="Lalanne C."/>
            <person name="Gautier V."/>
            <person name="Ament-Velasquez S.L."/>
            <person name="Kruys A."/>
            <person name="Hutchinson M.I."/>
            <person name="Powell A.J."/>
            <person name="Barry K."/>
            <person name="Miller A.N."/>
            <person name="Grigoriev I.V."/>
            <person name="Debuchy R."/>
            <person name="Gladieux P."/>
            <person name="Hiltunen Thoren M."/>
            <person name="Johannesson H."/>
        </authorList>
    </citation>
    <scope>NUCLEOTIDE SEQUENCE</scope>
    <source>
        <strain evidence="1">CBS 103.79</strain>
    </source>
</reference>
<comment type="caution">
    <text evidence="1">The sequence shown here is derived from an EMBL/GenBank/DDBJ whole genome shotgun (WGS) entry which is preliminary data.</text>
</comment>
<name>A0AAN6MAK9_9PEZI</name>
<keyword evidence="2" id="KW-1185">Reference proteome</keyword>
<gene>
    <name evidence="1" type="ORF">C8A05DRAFT_39931</name>
</gene>
<dbReference type="AlphaFoldDB" id="A0AAN6MAK9"/>
<dbReference type="Proteomes" id="UP001303889">
    <property type="component" value="Unassembled WGS sequence"/>
</dbReference>
<evidence type="ECO:0000313" key="1">
    <source>
        <dbReference type="EMBL" id="KAK3896531.1"/>
    </source>
</evidence>
<dbReference type="EMBL" id="MU856564">
    <property type="protein sequence ID" value="KAK3896531.1"/>
    <property type="molecule type" value="Genomic_DNA"/>
</dbReference>
<sequence length="90" mass="9587">MRARVPSALAIAQVVLRIVSSGCSLLALVMLVYCSANYGKDFPVGYVAAVVAPVFDFAQDKLGVNGTAPTQRLELVGLNLKRVGSRHRLS</sequence>
<organism evidence="1 2">
    <name type="scientific">Staphylotrichum tortipilum</name>
    <dbReference type="NCBI Taxonomy" id="2831512"/>
    <lineage>
        <taxon>Eukaryota</taxon>
        <taxon>Fungi</taxon>
        <taxon>Dikarya</taxon>
        <taxon>Ascomycota</taxon>
        <taxon>Pezizomycotina</taxon>
        <taxon>Sordariomycetes</taxon>
        <taxon>Sordariomycetidae</taxon>
        <taxon>Sordariales</taxon>
        <taxon>Chaetomiaceae</taxon>
        <taxon>Staphylotrichum</taxon>
    </lineage>
</organism>
<protein>
    <submittedName>
        <fullName evidence="1">Uncharacterized protein</fullName>
    </submittedName>
</protein>
<evidence type="ECO:0000313" key="2">
    <source>
        <dbReference type="Proteomes" id="UP001303889"/>
    </source>
</evidence>
<proteinExistence type="predicted"/>